<keyword evidence="2" id="KW-1185">Reference proteome</keyword>
<dbReference type="Pfam" id="PF12505">
    <property type="entry name" value="DUF3712"/>
    <property type="match status" value="1"/>
</dbReference>
<gene>
    <name evidence="1" type="ORF">BD410DRAFT_792466</name>
</gene>
<organism evidence="1 2">
    <name type="scientific">Rickenella mellea</name>
    <dbReference type="NCBI Taxonomy" id="50990"/>
    <lineage>
        <taxon>Eukaryota</taxon>
        <taxon>Fungi</taxon>
        <taxon>Dikarya</taxon>
        <taxon>Basidiomycota</taxon>
        <taxon>Agaricomycotina</taxon>
        <taxon>Agaricomycetes</taxon>
        <taxon>Hymenochaetales</taxon>
        <taxon>Rickenellaceae</taxon>
        <taxon>Rickenella</taxon>
    </lineage>
</organism>
<dbReference type="Proteomes" id="UP000294933">
    <property type="component" value="Unassembled WGS sequence"/>
</dbReference>
<accession>A0A4Y7PVX5</accession>
<evidence type="ECO:0000313" key="1">
    <source>
        <dbReference type="EMBL" id="TDL19221.1"/>
    </source>
</evidence>
<evidence type="ECO:0000313" key="2">
    <source>
        <dbReference type="Proteomes" id="UP000294933"/>
    </source>
</evidence>
<protein>
    <submittedName>
        <fullName evidence="1">Uncharacterized protein</fullName>
    </submittedName>
</protein>
<name>A0A4Y7PVX5_9AGAM</name>
<dbReference type="InterPro" id="IPR022185">
    <property type="entry name" value="DUF3712"/>
</dbReference>
<sequence length="547" mass="60080">MSGTRLQRGVYTIGHSRHLVRVLCNERVCVGAGPKTPADNWTLIPYGDDLYAIYHTVSKRYVRAEGANVGCTLNWSSTLVAQWEIKFDSNGRAMICLAKRCDLSWSLKDDKSAVDLQCGSYVWELKMSPGQHSADDLFPDSQQLISGLKMSMNLAKAQAGENKKTFQINVENLPPSSEIKLPDSVLLTHVGHVVAEALPVKRPTSRPNSFEVSLLVKDPGRFGTLAKHVLQDEVVEVALRAENFSFVPSSGAIIESTYPLVKNFQVKGLDSFRNKVTLSEVEVCGNGGDHLRATAKATITNGSVGDLTAAIRVGVFTRGTKIGDANIKMLNLPIGTRTEVENWRLLPGHLERGNPTVLDFINDYLTTGNNLPISLVVDDISTDICGHKVVLPQLKLDSNLYIKGICAPFVTRVDAYIIQSFWKMLSGEFEVFVTFEFENPINALLTICSVDVEAYYGDILVTRLQKTFDSFTIPASGKEKSRADSPKFNVPLSIGFMDAISLFGEFLSSGALMAVKVVVKSAKVSVDGFVLEGLHFNLDRVSVRLNR</sequence>
<dbReference type="AlphaFoldDB" id="A0A4Y7PVX5"/>
<proteinExistence type="predicted"/>
<dbReference type="VEuPathDB" id="FungiDB:BD410DRAFT_792466"/>
<dbReference type="EMBL" id="ML170199">
    <property type="protein sequence ID" value="TDL19221.1"/>
    <property type="molecule type" value="Genomic_DNA"/>
</dbReference>
<dbReference type="OrthoDB" id="10039566at2759"/>
<reference evidence="1 2" key="1">
    <citation type="submission" date="2018-06" db="EMBL/GenBank/DDBJ databases">
        <title>A transcriptomic atlas of mushroom development highlights an independent origin of complex multicellularity.</title>
        <authorList>
            <consortium name="DOE Joint Genome Institute"/>
            <person name="Krizsan K."/>
            <person name="Almasi E."/>
            <person name="Merenyi Z."/>
            <person name="Sahu N."/>
            <person name="Viragh M."/>
            <person name="Koszo T."/>
            <person name="Mondo S."/>
            <person name="Kiss B."/>
            <person name="Balint B."/>
            <person name="Kues U."/>
            <person name="Barry K."/>
            <person name="Hegedus J.C."/>
            <person name="Henrissat B."/>
            <person name="Johnson J."/>
            <person name="Lipzen A."/>
            <person name="Ohm R."/>
            <person name="Nagy I."/>
            <person name="Pangilinan J."/>
            <person name="Yan J."/>
            <person name="Xiong Y."/>
            <person name="Grigoriev I.V."/>
            <person name="Hibbett D.S."/>
            <person name="Nagy L.G."/>
        </authorList>
    </citation>
    <scope>NUCLEOTIDE SEQUENCE [LARGE SCALE GENOMIC DNA]</scope>
    <source>
        <strain evidence="1 2">SZMC22713</strain>
    </source>
</reference>
<dbReference type="STRING" id="50990.A0A4Y7PVX5"/>